<feature type="non-terminal residue" evidence="12">
    <location>
        <position position="1"/>
    </location>
</feature>
<evidence type="ECO:0000256" key="9">
    <source>
        <dbReference type="SAM" id="MobiDB-lite"/>
    </source>
</evidence>
<comment type="subcellular location">
    <subcellularLocation>
        <location evidence="1">Cell membrane</location>
        <topology evidence="1">Multi-pass membrane protein</topology>
    </subcellularLocation>
</comment>
<evidence type="ECO:0000256" key="7">
    <source>
        <dbReference type="ARBA" id="ARBA00023136"/>
    </source>
</evidence>
<feature type="transmembrane region" description="Helical" evidence="10">
    <location>
        <begin position="823"/>
        <end position="842"/>
    </location>
</feature>
<name>A0A9P8IYA5_AURME</name>
<dbReference type="EMBL" id="JAHFXF010001781">
    <property type="protein sequence ID" value="KAG9663197.1"/>
    <property type="molecule type" value="Genomic_DNA"/>
</dbReference>
<feature type="transmembrane region" description="Helical" evidence="10">
    <location>
        <begin position="555"/>
        <end position="576"/>
    </location>
</feature>
<dbReference type="InterPro" id="IPR020846">
    <property type="entry name" value="MFS_dom"/>
</dbReference>
<feature type="compositionally biased region" description="Basic and acidic residues" evidence="9">
    <location>
        <begin position="362"/>
        <end position="371"/>
    </location>
</feature>
<keyword evidence="8" id="KW-0325">Glycoprotein</keyword>
<evidence type="ECO:0000313" key="13">
    <source>
        <dbReference type="Proteomes" id="UP000779574"/>
    </source>
</evidence>
<feature type="transmembrane region" description="Helical" evidence="10">
    <location>
        <begin position="467"/>
        <end position="485"/>
    </location>
</feature>
<dbReference type="PANTHER" id="PTHR23501">
    <property type="entry name" value="MAJOR FACILITATOR SUPERFAMILY"/>
    <property type="match status" value="1"/>
</dbReference>
<keyword evidence="4" id="KW-1003">Cell membrane</keyword>
<dbReference type="SUPFAM" id="SSF53474">
    <property type="entry name" value="alpha/beta-Hydrolases"/>
    <property type="match status" value="1"/>
</dbReference>
<comment type="caution">
    <text evidence="12">The sequence shown here is derived from an EMBL/GenBank/DDBJ whole genome shotgun (WGS) entry which is preliminary data.</text>
</comment>
<dbReference type="FunFam" id="1.20.1250.20:FF:000196">
    <property type="entry name" value="MFS toxin efflux pump (AflT)"/>
    <property type="match status" value="1"/>
</dbReference>
<feature type="transmembrane region" description="Helical" evidence="10">
    <location>
        <begin position="62"/>
        <end position="81"/>
    </location>
</feature>
<evidence type="ECO:0000256" key="4">
    <source>
        <dbReference type="ARBA" id="ARBA00022475"/>
    </source>
</evidence>
<accession>A0A9P8IYA5</accession>
<organism evidence="12 13">
    <name type="scientific">Aureobasidium melanogenum</name>
    <name type="common">Aureobasidium pullulans var. melanogenum</name>
    <dbReference type="NCBI Taxonomy" id="46634"/>
    <lineage>
        <taxon>Eukaryota</taxon>
        <taxon>Fungi</taxon>
        <taxon>Dikarya</taxon>
        <taxon>Ascomycota</taxon>
        <taxon>Pezizomycotina</taxon>
        <taxon>Dothideomycetes</taxon>
        <taxon>Dothideomycetidae</taxon>
        <taxon>Dothideales</taxon>
        <taxon>Saccotheciaceae</taxon>
        <taxon>Aureobasidium</taxon>
    </lineage>
</organism>
<dbReference type="GO" id="GO:0022857">
    <property type="term" value="F:transmembrane transporter activity"/>
    <property type="evidence" value="ECO:0007669"/>
    <property type="project" value="InterPro"/>
</dbReference>
<feature type="transmembrane region" description="Helical" evidence="10">
    <location>
        <begin position="658"/>
        <end position="679"/>
    </location>
</feature>
<feature type="transmembrane region" description="Helical" evidence="10">
    <location>
        <begin position="522"/>
        <end position="543"/>
    </location>
</feature>
<dbReference type="FunFam" id="1.20.1250.20:FF:000489">
    <property type="entry name" value="MFS general substrate transporter"/>
    <property type="match status" value="1"/>
</dbReference>
<evidence type="ECO:0000256" key="3">
    <source>
        <dbReference type="ARBA" id="ARBA00022448"/>
    </source>
</evidence>
<dbReference type="AlphaFoldDB" id="A0A9P8IYA5"/>
<dbReference type="PRINTS" id="PR01036">
    <property type="entry name" value="TCRTETB"/>
</dbReference>
<feature type="non-terminal residue" evidence="12">
    <location>
        <position position="930"/>
    </location>
</feature>
<dbReference type="InterPro" id="IPR029058">
    <property type="entry name" value="AB_hydrolase_fold"/>
</dbReference>
<dbReference type="PANTHER" id="PTHR23501:SF199">
    <property type="entry name" value="MFS EFFLUX TRANSPORTER INPD-RELATED"/>
    <property type="match status" value="1"/>
</dbReference>
<dbReference type="Pfam" id="PF12146">
    <property type="entry name" value="Hydrolase_4"/>
    <property type="match status" value="1"/>
</dbReference>
<dbReference type="FunFam" id="1.20.1720.10:FF:000012">
    <property type="entry name" value="MFS toxin efflux pump (AflT)"/>
    <property type="match status" value="1"/>
</dbReference>
<evidence type="ECO:0000256" key="6">
    <source>
        <dbReference type="ARBA" id="ARBA00022989"/>
    </source>
</evidence>
<dbReference type="Proteomes" id="UP000779574">
    <property type="component" value="Unassembled WGS sequence"/>
</dbReference>
<evidence type="ECO:0000256" key="10">
    <source>
        <dbReference type="SAM" id="Phobius"/>
    </source>
</evidence>
<reference evidence="12" key="1">
    <citation type="journal article" date="2021" name="J Fungi (Basel)">
        <title>Virulence traits and population genomics of the black yeast Aureobasidium melanogenum.</title>
        <authorList>
            <person name="Cernosa A."/>
            <person name="Sun X."/>
            <person name="Gostincar C."/>
            <person name="Fang C."/>
            <person name="Gunde-Cimerman N."/>
            <person name="Song Z."/>
        </authorList>
    </citation>
    <scope>NUCLEOTIDE SEQUENCE</scope>
    <source>
        <strain evidence="12">EXF-9911</strain>
    </source>
</reference>
<dbReference type="InterPro" id="IPR022742">
    <property type="entry name" value="Hydrolase_4"/>
</dbReference>
<dbReference type="SUPFAM" id="SSF103473">
    <property type="entry name" value="MFS general substrate transporter"/>
    <property type="match status" value="1"/>
</dbReference>
<dbReference type="CDD" id="cd17502">
    <property type="entry name" value="MFS_Azr1_MDR_like"/>
    <property type="match status" value="1"/>
</dbReference>
<feature type="transmembrane region" description="Helical" evidence="10">
    <location>
        <begin position="897"/>
        <end position="917"/>
    </location>
</feature>
<evidence type="ECO:0000256" key="1">
    <source>
        <dbReference type="ARBA" id="ARBA00004651"/>
    </source>
</evidence>
<evidence type="ECO:0000256" key="8">
    <source>
        <dbReference type="ARBA" id="ARBA00023180"/>
    </source>
</evidence>
<dbReference type="InterPro" id="IPR036259">
    <property type="entry name" value="MFS_trans_sf"/>
</dbReference>
<sequence length="930" mass="101042">MITPGRFSQYLPRNFKFNFDSLSTRSDVPARPAISKRSISQSRRFSEASGDMASMLWGYLRIPFLFASGLGMVLSSGLFYYQNELIYPRNIPPNARTDVPRPSQLGLDAEELSLPTPDGETLSAFLVKPGNASKAKNVTLLMFHGNAGNIGHRLPIAKILANEMYCNVLMLQYRGYGLSTGNPNEKGIAIDSQTGLDYIRSRDDLKKTKIVIYGQSLGGAVSIGLAVKNKDRGDIAGLILENTFLSIKKMIPSVIPAAKYLTPLCHQVWPSEEMLPQLTNTPILFLSGLQDEIVPPTHMKRLFDICRSEPKIWKEFPYGDHNNTVAEAGYFHSIQDFLDRHNIRRGPKISSRILDMGFFDRKSKESSRPDSLDATSPGELQSSEKLDEAQVRAASVISGDEKAVAGIESDATQNDEEDPDVQYPTTFKLTLITIALCLAVFCMALDNTIIATAIPKITDHFKAIDDIAWYGSAYLLTTCSFQLFFGKLYSFLSLKWVFLTALFIFELGSFLCGIAPSSTALIVGRAIAGVGSAGLFSGAILIVANSVPLRSRPTYTGLIGAMYGLASVAGPLMGGAFTDHLTWRWCFYINLPFGAVTGIFIVFFFNPTKSAKKLSVGWKNRLMDFDPAGTVVFLPMIICLLLALQWGGSTYAWSNGRIIALFVVFGVLCAVFITVQFYVGDKATIPIRVMKQRSVAASAWYGVALGAAFFLFVYYLPIWFQAIKGVSATKSGIMSLPMILGVVIISIIAGGLVTTFGYYAPFMVTSSVFMAIGAGLLTTFTTTTGHAKWIGYQALFGIGVGMGMQQTLIAVQTVLPAADIPTGTAIVMFFQTLGGALFISVGQNVFTNKLVSGLKAAVPDLDPAIVLQTGATNLKNAISVQYRDGVLHAYNDALTNAFYVAVALATLSIVGSLAVEWKSVKGKKIEMMAG</sequence>
<dbReference type="OrthoDB" id="10021397at2759"/>
<feature type="transmembrane region" description="Helical" evidence="10">
    <location>
        <begin position="789"/>
        <end position="811"/>
    </location>
</feature>
<gene>
    <name evidence="12" type="ORF">KCU76_g18941</name>
</gene>
<evidence type="ECO:0000256" key="2">
    <source>
        <dbReference type="ARBA" id="ARBA00007520"/>
    </source>
</evidence>
<feature type="domain" description="Major facilitator superfamily (MFS) profile" evidence="11">
    <location>
        <begin position="432"/>
        <end position="920"/>
    </location>
</feature>
<dbReference type="Gene3D" id="3.40.50.1820">
    <property type="entry name" value="alpha/beta hydrolase"/>
    <property type="match status" value="1"/>
</dbReference>
<evidence type="ECO:0000259" key="11">
    <source>
        <dbReference type="PROSITE" id="PS50850"/>
    </source>
</evidence>
<feature type="transmembrane region" description="Helical" evidence="10">
    <location>
        <begin position="758"/>
        <end position="777"/>
    </location>
</feature>
<evidence type="ECO:0000256" key="5">
    <source>
        <dbReference type="ARBA" id="ARBA00022692"/>
    </source>
</evidence>
<feature type="transmembrane region" description="Helical" evidence="10">
    <location>
        <begin position="429"/>
        <end position="455"/>
    </location>
</feature>
<keyword evidence="5 10" id="KW-0812">Transmembrane</keyword>
<evidence type="ECO:0000313" key="12">
    <source>
        <dbReference type="EMBL" id="KAG9663197.1"/>
    </source>
</evidence>
<comment type="similarity">
    <text evidence="2">Belongs to the major facilitator superfamily. TCR/Tet family.</text>
</comment>
<dbReference type="Gene3D" id="1.20.1720.10">
    <property type="entry name" value="Multidrug resistance protein D"/>
    <property type="match status" value="1"/>
</dbReference>
<feature type="transmembrane region" description="Helical" evidence="10">
    <location>
        <begin position="582"/>
        <end position="605"/>
    </location>
</feature>
<feature type="transmembrane region" description="Helical" evidence="10">
    <location>
        <begin position="699"/>
        <end position="720"/>
    </location>
</feature>
<dbReference type="PROSITE" id="PS50850">
    <property type="entry name" value="MFS"/>
    <property type="match status" value="1"/>
</dbReference>
<feature type="region of interest" description="Disordered" evidence="9">
    <location>
        <begin position="362"/>
        <end position="387"/>
    </location>
</feature>
<dbReference type="InterPro" id="IPR011701">
    <property type="entry name" value="MFS"/>
</dbReference>
<feature type="transmembrane region" description="Helical" evidence="10">
    <location>
        <begin position="732"/>
        <end position="753"/>
    </location>
</feature>
<proteinExistence type="inferred from homology"/>
<keyword evidence="7 10" id="KW-0472">Membrane</keyword>
<dbReference type="GO" id="GO:0005886">
    <property type="term" value="C:plasma membrane"/>
    <property type="evidence" value="ECO:0007669"/>
    <property type="project" value="UniProtKB-SubCell"/>
</dbReference>
<keyword evidence="6 10" id="KW-1133">Transmembrane helix</keyword>
<feature type="transmembrane region" description="Helical" evidence="10">
    <location>
        <begin position="625"/>
        <end position="646"/>
    </location>
</feature>
<protein>
    <submittedName>
        <fullName evidence="12">Major facilitator superfamily transporter</fullName>
    </submittedName>
</protein>
<dbReference type="Pfam" id="PF07690">
    <property type="entry name" value="MFS_1"/>
    <property type="match status" value="1"/>
</dbReference>
<dbReference type="Gene3D" id="1.20.1250.20">
    <property type="entry name" value="MFS general substrate transporter like domains"/>
    <property type="match status" value="1"/>
</dbReference>
<keyword evidence="3" id="KW-0813">Transport</keyword>
<feature type="transmembrane region" description="Helical" evidence="10">
    <location>
        <begin position="497"/>
        <end position="516"/>
    </location>
</feature>
<reference evidence="12" key="2">
    <citation type="submission" date="2021-08" db="EMBL/GenBank/DDBJ databases">
        <authorList>
            <person name="Gostincar C."/>
            <person name="Sun X."/>
            <person name="Song Z."/>
            <person name="Gunde-Cimerman N."/>
        </authorList>
    </citation>
    <scope>NUCLEOTIDE SEQUENCE</scope>
    <source>
        <strain evidence="12">EXF-9911</strain>
    </source>
</reference>